<proteinExistence type="predicted"/>
<accession>A0ACB8XK02</accession>
<evidence type="ECO:0000313" key="2">
    <source>
        <dbReference type="Proteomes" id="UP001055879"/>
    </source>
</evidence>
<dbReference type="Proteomes" id="UP001055879">
    <property type="component" value="Linkage Group LG17"/>
</dbReference>
<gene>
    <name evidence="1" type="ORF">L6452_43059</name>
</gene>
<keyword evidence="2" id="KW-1185">Reference proteome</keyword>
<protein>
    <submittedName>
        <fullName evidence="1">Uncharacterized protein</fullName>
    </submittedName>
</protein>
<dbReference type="EMBL" id="CM042063">
    <property type="protein sequence ID" value="KAI3667988.1"/>
    <property type="molecule type" value="Genomic_DNA"/>
</dbReference>
<organism evidence="1 2">
    <name type="scientific">Arctium lappa</name>
    <name type="common">Greater burdock</name>
    <name type="synonym">Lappa major</name>
    <dbReference type="NCBI Taxonomy" id="4217"/>
    <lineage>
        <taxon>Eukaryota</taxon>
        <taxon>Viridiplantae</taxon>
        <taxon>Streptophyta</taxon>
        <taxon>Embryophyta</taxon>
        <taxon>Tracheophyta</taxon>
        <taxon>Spermatophyta</taxon>
        <taxon>Magnoliopsida</taxon>
        <taxon>eudicotyledons</taxon>
        <taxon>Gunneridae</taxon>
        <taxon>Pentapetalae</taxon>
        <taxon>asterids</taxon>
        <taxon>campanulids</taxon>
        <taxon>Asterales</taxon>
        <taxon>Asteraceae</taxon>
        <taxon>Carduoideae</taxon>
        <taxon>Cardueae</taxon>
        <taxon>Arctiinae</taxon>
        <taxon>Arctium</taxon>
    </lineage>
</organism>
<evidence type="ECO:0000313" key="1">
    <source>
        <dbReference type="EMBL" id="KAI3667988.1"/>
    </source>
</evidence>
<comment type="caution">
    <text evidence="1">The sequence shown here is derived from an EMBL/GenBank/DDBJ whole genome shotgun (WGS) entry which is preliminary data.</text>
</comment>
<reference evidence="2" key="1">
    <citation type="journal article" date="2022" name="Mol. Ecol. Resour.">
        <title>The genomes of chicory, endive, great burdock and yacon provide insights into Asteraceae palaeo-polyploidization history and plant inulin production.</title>
        <authorList>
            <person name="Fan W."/>
            <person name="Wang S."/>
            <person name="Wang H."/>
            <person name="Wang A."/>
            <person name="Jiang F."/>
            <person name="Liu H."/>
            <person name="Zhao H."/>
            <person name="Xu D."/>
            <person name="Zhang Y."/>
        </authorList>
    </citation>
    <scope>NUCLEOTIDE SEQUENCE [LARGE SCALE GENOMIC DNA]</scope>
    <source>
        <strain evidence="2">cv. Niubang</strain>
    </source>
</reference>
<reference evidence="1 2" key="2">
    <citation type="journal article" date="2022" name="Mol. Ecol. Resour.">
        <title>The genomes of chicory, endive, great burdock and yacon provide insights into Asteraceae paleo-polyploidization history and plant inulin production.</title>
        <authorList>
            <person name="Fan W."/>
            <person name="Wang S."/>
            <person name="Wang H."/>
            <person name="Wang A."/>
            <person name="Jiang F."/>
            <person name="Liu H."/>
            <person name="Zhao H."/>
            <person name="Xu D."/>
            <person name="Zhang Y."/>
        </authorList>
    </citation>
    <scope>NUCLEOTIDE SEQUENCE [LARGE SCALE GENOMIC DNA]</scope>
    <source>
        <strain evidence="2">cv. Niubang</strain>
    </source>
</reference>
<name>A0ACB8XK02_ARCLA</name>
<sequence>MDDSSFQMIHRVSLIHNLHRGSPLIDLSFLIDSSLFFCQHTTVIRVLIQSRFHSTPIQMLHTCGHILSRPLKINVSLLSQVTLHFSTRFPPKLNSQRRFKLLCFSTSRSYPYFCSLSVSTSSFTIQASIEAYFRNLVDSSLIKRILCDSHGIAQMNSLTGS</sequence>